<feature type="transmembrane region" description="Helical" evidence="1">
    <location>
        <begin position="69"/>
        <end position="92"/>
    </location>
</feature>
<dbReference type="EMBL" id="NWMT01000214">
    <property type="protein sequence ID" value="PCC98295.1"/>
    <property type="molecule type" value="Genomic_DNA"/>
</dbReference>
<dbReference type="AlphaFoldDB" id="A0AA91Z581"/>
<evidence type="ECO:0000313" key="5">
    <source>
        <dbReference type="Proteomes" id="UP000344571"/>
    </source>
</evidence>
<keyword evidence="1" id="KW-0812">Transmembrane</keyword>
<reference evidence="3 5" key="2">
    <citation type="submission" date="2018-10" db="EMBL/GenBank/DDBJ databases">
        <title>Complete genome sequence of Pseudomonas pelagia strain Kongs-67.</title>
        <authorList>
            <person name="Sinha R.K."/>
            <person name="Krishnan K."/>
        </authorList>
    </citation>
    <scope>NUCLEOTIDE SEQUENCE [LARGE SCALE GENOMIC DNA]</scope>
    <source>
        <strain evidence="3 5">Kongs-67</strain>
    </source>
</reference>
<keyword evidence="5" id="KW-1185">Reference proteome</keyword>
<evidence type="ECO:0000313" key="3">
    <source>
        <dbReference type="EMBL" id="QFY56690.1"/>
    </source>
</evidence>
<feature type="transmembrane region" description="Helical" evidence="1">
    <location>
        <begin position="38"/>
        <end position="57"/>
    </location>
</feature>
<dbReference type="Proteomes" id="UP000344571">
    <property type="component" value="Chromosome"/>
</dbReference>
<name>A0AA91Z581_9GAMM</name>
<evidence type="ECO:0000313" key="4">
    <source>
        <dbReference type="Proteomes" id="UP000243750"/>
    </source>
</evidence>
<dbReference type="NCBIfam" id="NF038216">
    <property type="entry name" value="ABZJ_00895_fam"/>
    <property type="match status" value="1"/>
</dbReference>
<dbReference type="InterPro" id="IPR047730">
    <property type="entry name" value="ABZJ_00895-like"/>
</dbReference>
<feature type="transmembrane region" description="Helical" evidence="1">
    <location>
        <begin position="12"/>
        <end position="32"/>
    </location>
</feature>
<organism evidence="2 4">
    <name type="scientific">Halopseudomonas pelagia</name>
    <dbReference type="NCBI Taxonomy" id="553151"/>
    <lineage>
        <taxon>Bacteria</taxon>
        <taxon>Pseudomonadati</taxon>
        <taxon>Pseudomonadota</taxon>
        <taxon>Gammaproteobacteria</taxon>
        <taxon>Pseudomonadales</taxon>
        <taxon>Pseudomonadaceae</taxon>
        <taxon>Halopseudomonas</taxon>
    </lineage>
</organism>
<accession>A0AA91Z581</accession>
<keyword evidence="1" id="KW-1133">Transmembrane helix</keyword>
<protein>
    <submittedName>
        <fullName evidence="2">Uncharacterized protein</fullName>
    </submittedName>
</protein>
<evidence type="ECO:0000256" key="1">
    <source>
        <dbReference type="SAM" id="Phobius"/>
    </source>
</evidence>
<evidence type="ECO:0000313" key="2">
    <source>
        <dbReference type="EMBL" id="PCC98295.1"/>
    </source>
</evidence>
<dbReference type="RefSeq" id="WP_096347552.1">
    <property type="nucleotide sequence ID" value="NZ_CP033116.1"/>
</dbReference>
<feature type="transmembrane region" description="Helical" evidence="1">
    <location>
        <begin position="112"/>
        <end position="136"/>
    </location>
</feature>
<sequence length="152" mass="16769">MIQLTPLKKYLFIFAGANLCLMVIAAVVFALLDLEGNAGVNMGILIGSAMAAGHYFLKDHQRLPTAAEKRWLVFMSFLASVLVSLLFVLAIVAMQPESVAVMRIMLQENAVVFLIVMLVVSLVYLLVLWLGYGFMLDKQFKAMQKKAASGRP</sequence>
<dbReference type="EMBL" id="CP033116">
    <property type="protein sequence ID" value="QFY56690.1"/>
    <property type="molecule type" value="Genomic_DNA"/>
</dbReference>
<proteinExistence type="predicted"/>
<dbReference type="Proteomes" id="UP000243750">
    <property type="component" value="Unassembled WGS sequence"/>
</dbReference>
<keyword evidence="1" id="KW-0472">Membrane</keyword>
<gene>
    <name evidence="2" type="ORF">CO192_16035</name>
    <name evidence="3" type="ORF">EAO82_10080</name>
</gene>
<reference evidence="2 4" key="1">
    <citation type="submission" date="2017-09" db="EMBL/GenBank/DDBJ databases">
        <title>Bacterial and phytoplankton interrelationship in Kongsfjorden, an Arctic fjord.</title>
        <authorList>
            <person name="Sinha R."/>
            <person name="Krishnan K."/>
        </authorList>
    </citation>
    <scope>NUCLEOTIDE SEQUENCE [LARGE SCALE GENOMIC DNA]</scope>
    <source>
        <strain evidence="2 4">58</strain>
    </source>
</reference>